<comment type="caution">
    <text evidence="1">The sequence shown here is derived from an EMBL/GenBank/DDBJ whole genome shotgun (WGS) entry which is preliminary data.</text>
</comment>
<organism evidence="1 2">
    <name type="scientific">Araneus ventricosus</name>
    <name type="common">Orbweaver spider</name>
    <name type="synonym">Epeira ventricosa</name>
    <dbReference type="NCBI Taxonomy" id="182803"/>
    <lineage>
        <taxon>Eukaryota</taxon>
        <taxon>Metazoa</taxon>
        <taxon>Ecdysozoa</taxon>
        <taxon>Arthropoda</taxon>
        <taxon>Chelicerata</taxon>
        <taxon>Arachnida</taxon>
        <taxon>Araneae</taxon>
        <taxon>Araneomorphae</taxon>
        <taxon>Entelegynae</taxon>
        <taxon>Araneoidea</taxon>
        <taxon>Araneidae</taxon>
        <taxon>Araneus</taxon>
    </lineage>
</organism>
<dbReference type="Proteomes" id="UP000499080">
    <property type="component" value="Unassembled WGS sequence"/>
</dbReference>
<gene>
    <name evidence="1" type="ORF">AVEN_177014_1</name>
</gene>
<name>A0A4Y2I2K9_ARAVE</name>
<reference evidence="1 2" key="1">
    <citation type="journal article" date="2019" name="Sci. Rep.">
        <title>Orb-weaving spider Araneus ventricosus genome elucidates the spidroin gene catalogue.</title>
        <authorList>
            <person name="Kono N."/>
            <person name="Nakamura H."/>
            <person name="Ohtoshi R."/>
            <person name="Moran D.A.P."/>
            <person name="Shinohara A."/>
            <person name="Yoshida Y."/>
            <person name="Fujiwara M."/>
            <person name="Mori M."/>
            <person name="Tomita M."/>
            <person name="Arakawa K."/>
        </authorList>
    </citation>
    <scope>NUCLEOTIDE SEQUENCE [LARGE SCALE GENOMIC DNA]</scope>
</reference>
<accession>A0A4Y2I2K9</accession>
<sequence>MMGMGRWNSKGCQTRVKWFKVQRQEEELIKKAPRCSITADAKLQSINEIPHLFSLLKLASRFRRRESRLTQHSDFPQGQHVGQ</sequence>
<dbReference type="AlphaFoldDB" id="A0A4Y2I2K9"/>
<evidence type="ECO:0000313" key="1">
    <source>
        <dbReference type="EMBL" id="GBM71406.1"/>
    </source>
</evidence>
<protein>
    <submittedName>
        <fullName evidence="1">Uncharacterized protein</fullName>
    </submittedName>
</protein>
<evidence type="ECO:0000313" key="2">
    <source>
        <dbReference type="Proteomes" id="UP000499080"/>
    </source>
</evidence>
<keyword evidence="2" id="KW-1185">Reference proteome</keyword>
<proteinExistence type="predicted"/>
<dbReference type="EMBL" id="BGPR01002310">
    <property type="protein sequence ID" value="GBM71406.1"/>
    <property type="molecule type" value="Genomic_DNA"/>
</dbReference>